<sequence length="63" mass="6727">MGALYKRAFEPDVKENTQGAPTQVAVWLIADCCYAAGLTVAAQTELAPREGSPTTTPPEFRSV</sequence>
<evidence type="ECO:0000313" key="1">
    <source>
        <dbReference type="EMBL" id="OGN15286.1"/>
    </source>
</evidence>
<gene>
    <name evidence="1" type="ORF">A3J47_00670</name>
</gene>
<proteinExistence type="predicted"/>
<dbReference type="EMBL" id="MGJV01000013">
    <property type="protein sequence ID" value="OGN15286.1"/>
    <property type="molecule type" value="Genomic_DNA"/>
</dbReference>
<accession>A0A1F8FS47</accession>
<reference evidence="1 2" key="1">
    <citation type="journal article" date="2016" name="Nat. Commun.">
        <title>Thousands of microbial genomes shed light on interconnected biogeochemical processes in an aquifer system.</title>
        <authorList>
            <person name="Anantharaman K."/>
            <person name="Brown C.T."/>
            <person name="Hug L.A."/>
            <person name="Sharon I."/>
            <person name="Castelle C.J."/>
            <person name="Probst A.J."/>
            <person name="Thomas B.C."/>
            <person name="Singh A."/>
            <person name="Wilkins M.J."/>
            <person name="Karaoz U."/>
            <person name="Brodie E.L."/>
            <person name="Williams K.H."/>
            <person name="Hubbard S.S."/>
            <person name="Banfield J.F."/>
        </authorList>
    </citation>
    <scope>NUCLEOTIDE SEQUENCE [LARGE SCALE GENOMIC DNA]</scope>
</reference>
<dbReference type="Proteomes" id="UP000176581">
    <property type="component" value="Unassembled WGS sequence"/>
</dbReference>
<comment type="caution">
    <text evidence="1">The sequence shown here is derived from an EMBL/GenBank/DDBJ whole genome shotgun (WGS) entry which is preliminary data.</text>
</comment>
<evidence type="ECO:0000313" key="2">
    <source>
        <dbReference type="Proteomes" id="UP000176581"/>
    </source>
</evidence>
<protein>
    <submittedName>
        <fullName evidence="1">Uncharacterized protein</fullName>
    </submittedName>
</protein>
<organism evidence="1 2">
    <name type="scientific">Candidatus Yanofskybacteria bacterium RIFCSPHIGHO2_02_FULL_43_22</name>
    <dbReference type="NCBI Taxonomy" id="1802681"/>
    <lineage>
        <taxon>Bacteria</taxon>
        <taxon>Candidatus Yanofskyibacteriota</taxon>
    </lineage>
</organism>
<dbReference type="AlphaFoldDB" id="A0A1F8FS47"/>
<name>A0A1F8FS47_9BACT</name>